<evidence type="ECO:0000313" key="3">
    <source>
        <dbReference type="Proteomes" id="UP000253729"/>
    </source>
</evidence>
<organism evidence="2 3">
    <name type="scientific">Aspergillus welwitschiae</name>
    <dbReference type="NCBI Taxonomy" id="1341132"/>
    <lineage>
        <taxon>Eukaryota</taxon>
        <taxon>Fungi</taxon>
        <taxon>Dikarya</taxon>
        <taxon>Ascomycota</taxon>
        <taxon>Pezizomycotina</taxon>
        <taxon>Eurotiomycetes</taxon>
        <taxon>Eurotiomycetidae</taxon>
        <taxon>Eurotiales</taxon>
        <taxon>Aspergillaceae</taxon>
        <taxon>Aspergillus</taxon>
        <taxon>Aspergillus subgen. Circumdati</taxon>
    </lineage>
</organism>
<reference evidence="2 3" key="1">
    <citation type="submission" date="2018-07" db="EMBL/GenBank/DDBJ databases">
        <title>The genomes of Aspergillus section Nigri reveals drivers in fungal speciation.</title>
        <authorList>
            <consortium name="DOE Joint Genome Institute"/>
            <person name="Vesth T.C."/>
            <person name="Nybo J."/>
            <person name="Theobald S."/>
            <person name="Brandl J."/>
            <person name="Frisvad J.C."/>
            <person name="Nielsen K.F."/>
            <person name="Lyhne E.K."/>
            <person name="Kogle M.E."/>
            <person name="Kuo A."/>
            <person name="Riley R."/>
            <person name="Clum A."/>
            <person name="Nolan M."/>
            <person name="Lipzen A."/>
            <person name="Salamov A."/>
            <person name="Henrissat B."/>
            <person name="Wiebenga A."/>
            <person name="De vries R.P."/>
            <person name="Grigoriev I.V."/>
            <person name="Mortensen U.H."/>
            <person name="Andersen M.R."/>
            <person name="Baker S.E."/>
        </authorList>
    </citation>
    <scope>NUCLEOTIDE SEQUENCE [LARGE SCALE GENOMIC DNA]</scope>
    <source>
        <strain evidence="2 3">CBS 139.54b</strain>
    </source>
</reference>
<dbReference type="Proteomes" id="UP000253729">
    <property type="component" value="Unassembled WGS sequence"/>
</dbReference>
<dbReference type="GeneID" id="38136625"/>
<keyword evidence="3" id="KW-1185">Reference proteome</keyword>
<gene>
    <name evidence="2" type="ORF">BDQ94DRAFT_154207</name>
</gene>
<feature type="compositionally biased region" description="Polar residues" evidence="1">
    <location>
        <begin position="1"/>
        <end position="10"/>
    </location>
</feature>
<sequence length="60" mass="6727">MRQPSETWANPQYGDREPGGSETGQIIRQDYRSSSRCEFYYSVSRVVLCSADAVFPACAC</sequence>
<dbReference type="EMBL" id="KZ852094">
    <property type="protein sequence ID" value="RDH27299.1"/>
    <property type="molecule type" value="Genomic_DNA"/>
</dbReference>
<feature type="region of interest" description="Disordered" evidence="1">
    <location>
        <begin position="1"/>
        <end position="25"/>
    </location>
</feature>
<dbReference type="RefSeq" id="XP_026620321.1">
    <property type="nucleotide sequence ID" value="XM_026768269.1"/>
</dbReference>
<accession>A0A3F3PK27</accession>
<evidence type="ECO:0000256" key="1">
    <source>
        <dbReference type="SAM" id="MobiDB-lite"/>
    </source>
</evidence>
<evidence type="ECO:0000313" key="2">
    <source>
        <dbReference type="EMBL" id="RDH27299.1"/>
    </source>
</evidence>
<proteinExistence type="predicted"/>
<name>A0A3F3PK27_9EURO</name>
<dbReference type="AlphaFoldDB" id="A0A3F3PK27"/>
<protein>
    <submittedName>
        <fullName evidence="2">Uncharacterized protein</fullName>
    </submittedName>
</protein>